<dbReference type="RefSeq" id="WP_284136862.1">
    <property type="nucleotide sequence ID" value="NZ_JASJUT010000003.1"/>
</dbReference>
<dbReference type="Gene3D" id="3.90.226.10">
    <property type="entry name" value="2-enoyl-CoA Hydratase, Chain A, domain 1"/>
    <property type="match status" value="1"/>
</dbReference>
<proteinExistence type="predicted"/>
<keyword evidence="4" id="KW-1185">Reference proteome</keyword>
<dbReference type="SMART" id="SM00245">
    <property type="entry name" value="TSPc"/>
    <property type="match status" value="1"/>
</dbReference>
<dbReference type="Proteomes" id="UP001231915">
    <property type="component" value="Unassembled WGS sequence"/>
</dbReference>
<feature type="domain" description="Tail specific protease" evidence="2">
    <location>
        <begin position="90"/>
        <end position="292"/>
    </location>
</feature>
<organism evidence="3 4">
    <name type="scientific">Pseudoalteromonas obscura</name>
    <dbReference type="NCBI Taxonomy" id="3048491"/>
    <lineage>
        <taxon>Bacteria</taxon>
        <taxon>Pseudomonadati</taxon>
        <taxon>Pseudomonadota</taxon>
        <taxon>Gammaproteobacteria</taxon>
        <taxon>Alteromonadales</taxon>
        <taxon>Pseudoalteromonadaceae</taxon>
        <taxon>Pseudoalteromonas</taxon>
    </lineage>
</organism>
<dbReference type="EMBL" id="JASJUT010000003">
    <property type="protein sequence ID" value="MDK2595010.1"/>
    <property type="molecule type" value="Genomic_DNA"/>
</dbReference>
<feature type="signal peptide" evidence="1">
    <location>
        <begin position="1"/>
        <end position="21"/>
    </location>
</feature>
<dbReference type="Pfam" id="PF03572">
    <property type="entry name" value="Peptidase_S41"/>
    <property type="match status" value="1"/>
</dbReference>
<reference evidence="3 4" key="1">
    <citation type="submission" date="2023-05" db="EMBL/GenBank/DDBJ databases">
        <title>Pseudoalteromonas ardens sp. nov., Pseudoalteromonas obscura sp. nov., and Pseudoalteromonas umbrosa sp. nov., isolated from the coral Montipora capitata.</title>
        <authorList>
            <person name="Thomas E.M."/>
            <person name="Smith E.M."/>
            <person name="Papke E."/>
            <person name="Shlafstein M.D."/>
            <person name="Oline D.K."/>
            <person name="Videau P."/>
            <person name="Saw J.H."/>
            <person name="Strangman W.K."/>
            <person name="Ushijima B."/>
        </authorList>
    </citation>
    <scope>NUCLEOTIDE SEQUENCE [LARGE SCALE GENOMIC DNA]</scope>
    <source>
        <strain evidence="3 4">P94</strain>
    </source>
</reference>
<feature type="chain" id="PRO_5045133461" evidence="1">
    <location>
        <begin position="22"/>
        <end position="308"/>
    </location>
</feature>
<accession>A0ABT7EJ08</accession>
<sequence length="308" mass="34127">MKSEHFIWFIFYLMLSSNLSANQAQKMSANQVSIAIETISNSLVDVYVNPNKGALAVDSLKTKMNRGSFRDGADFHWFKNEVYNALRMTTGDNSFELIHNTFAIELISKHNDETAVKSQISSDGVGYIELKGSFAFGVNSELVASHISGLPTPSALLLDLRTVDEGSIELSQTMLGYFIDLDQAIGLLQTNKGIEPIYAIQTPEFERFSDHIPLYILTSSFVSGPWELFIHALQESGRAVIIGEETMGLASIETLIQISEHITLSLTSGMLMSVKERISWHEQGVVPDHFSSSEKALDIALSLISERQ</sequence>
<evidence type="ECO:0000256" key="1">
    <source>
        <dbReference type="SAM" id="SignalP"/>
    </source>
</evidence>
<evidence type="ECO:0000313" key="4">
    <source>
        <dbReference type="Proteomes" id="UP001231915"/>
    </source>
</evidence>
<gene>
    <name evidence="3" type="ORF">QNM18_08145</name>
</gene>
<keyword evidence="1" id="KW-0732">Signal</keyword>
<dbReference type="SUPFAM" id="SSF52096">
    <property type="entry name" value="ClpP/crotonase"/>
    <property type="match status" value="1"/>
</dbReference>
<dbReference type="InterPro" id="IPR005151">
    <property type="entry name" value="Tail-specific_protease"/>
</dbReference>
<protein>
    <submittedName>
        <fullName evidence="3">S41 family peptidase</fullName>
    </submittedName>
</protein>
<dbReference type="PANTHER" id="PTHR11261:SF3">
    <property type="entry name" value="RETINOL-BINDING PROTEIN 3"/>
    <property type="match status" value="1"/>
</dbReference>
<name>A0ABT7EJ08_9GAMM</name>
<evidence type="ECO:0000259" key="2">
    <source>
        <dbReference type="SMART" id="SM00245"/>
    </source>
</evidence>
<dbReference type="Gene3D" id="3.30.750.44">
    <property type="match status" value="1"/>
</dbReference>
<comment type="caution">
    <text evidence="3">The sequence shown here is derived from an EMBL/GenBank/DDBJ whole genome shotgun (WGS) entry which is preliminary data.</text>
</comment>
<dbReference type="PANTHER" id="PTHR11261">
    <property type="entry name" value="INTERPHOTORECEPTOR RETINOID-BINDING PROTEIN"/>
    <property type="match status" value="1"/>
</dbReference>
<evidence type="ECO:0000313" key="3">
    <source>
        <dbReference type="EMBL" id="MDK2595010.1"/>
    </source>
</evidence>
<dbReference type="InterPro" id="IPR029045">
    <property type="entry name" value="ClpP/crotonase-like_dom_sf"/>
</dbReference>